<protein>
    <recommendedName>
        <fullName evidence="7">C3H1-type domain-containing protein</fullName>
    </recommendedName>
</protein>
<name>A0AAD5VI83_9AGAR</name>
<feature type="compositionally biased region" description="Polar residues" evidence="6">
    <location>
        <begin position="164"/>
        <end position="173"/>
    </location>
</feature>
<dbReference type="PROSITE" id="PS50103">
    <property type="entry name" value="ZF_C3H1"/>
    <property type="match status" value="3"/>
</dbReference>
<keyword evidence="3 5" id="KW-0863">Zinc-finger</keyword>
<dbReference type="PANTHER" id="PTHR12547:SF18">
    <property type="entry name" value="PROTEIN TIS11"/>
    <property type="match status" value="1"/>
</dbReference>
<dbReference type="SMART" id="SM00356">
    <property type="entry name" value="ZnF_C3H1"/>
    <property type="match status" value="3"/>
</dbReference>
<feature type="compositionally biased region" description="Basic residues" evidence="6">
    <location>
        <begin position="16"/>
        <end position="28"/>
    </location>
</feature>
<evidence type="ECO:0000256" key="6">
    <source>
        <dbReference type="SAM" id="MobiDB-lite"/>
    </source>
</evidence>
<accession>A0AAD5VI83</accession>
<evidence type="ECO:0000313" key="9">
    <source>
        <dbReference type="Proteomes" id="UP001213000"/>
    </source>
</evidence>
<feature type="region of interest" description="Disordered" evidence="6">
    <location>
        <begin position="1"/>
        <end position="28"/>
    </location>
</feature>
<organism evidence="8 9">
    <name type="scientific">Leucocoprinus birnbaumii</name>
    <dbReference type="NCBI Taxonomy" id="56174"/>
    <lineage>
        <taxon>Eukaryota</taxon>
        <taxon>Fungi</taxon>
        <taxon>Dikarya</taxon>
        <taxon>Basidiomycota</taxon>
        <taxon>Agaricomycotina</taxon>
        <taxon>Agaricomycetes</taxon>
        <taxon>Agaricomycetidae</taxon>
        <taxon>Agaricales</taxon>
        <taxon>Agaricineae</taxon>
        <taxon>Agaricaceae</taxon>
        <taxon>Leucocoprinus</taxon>
    </lineage>
</organism>
<feature type="zinc finger region" description="C3H1-type" evidence="5">
    <location>
        <begin position="76"/>
        <end position="98"/>
    </location>
</feature>
<dbReference type="GO" id="GO:0008270">
    <property type="term" value="F:zinc ion binding"/>
    <property type="evidence" value="ECO:0007669"/>
    <property type="project" value="UniProtKB-KW"/>
</dbReference>
<dbReference type="PANTHER" id="PTHR12547">
    <property type="entry name" value="CCCH ZINC FINGER/TIS11-RELATED"/>
    <property type="match status" value="1"/>
</dbReference>
<feature type="region of interest" description="Disordered" evidence="6">
    <location>
        <begin position="149"/>
        <end position="197"/>
    </location>
</feature>
<evidence type="ECO:0000259" key="7">
    <source>
        <dbReference type="PROSITE" id="PS50103"/>
    </source>
</evidence>
<keyword evidence="2" id="KW-0677">Repeat</keyword>
<gene>
    <name evidence="8" type="ORF">NP233_g11838</name>
</gene>
<dbReference type="InterPro" id="IPR041367">
    <property type="entry name" value="Znf-CCCH_4"/>
</dbReference>
<evidence type="ECO:0000256" key="3">
    <source>
        <dbReference type="ARBA" id="ARBA00022771"/>
    </source>
</evidence>
<dbReference type="Proteomes" id="UP001213000">
    <property type="component" value="Unassembled WGS sequence"/>
</dbReference>
<reference evidence="8" key="1">
    <citation type="submission" date="2022-07" db="EMBL/GenBank/DDBJ databases">
        <title>Genome Sequence of Leucocoprinus birnbaumii.</title>
        <authorList>
            <person name="Buettner E."/>
        </authorList>
    </citation>
    <scope>NUCLEOTIDE SEQUENCE</scope>
    <source>
        <strain evidence="8">VT141</strain>
    </source>
</reference>
<dbReference type="InterPro" id="IPR036855">
    <property type="entry name" value="Znf_CCCH_sf"/>
</dbReference>
<proteinExistence type="predicted"/>
<dbReference type="AlphaFoldDB" id="A0AAD5VI83"/>
<dbReference type="InterPro" id="IPR000571">
    <property type="entry name" value="Znf_CCCH"/>
</dbReference>
<keyword evidence="1 5" id="KW-0479">Metal-binding</keyword>
<dbReference type="Gene3D" id="4.10.1000.10">
    <property type="entry name" value="Zinc finger, CCCH-type"/>
    <property type="match status" value="2"/>
</dbReference>
<sequence length="516" mass="55127">MLDDEHSPPLRERKVSTKAKKPPPLKKRHTKPCKFFQFGRCSNTAEECNFAHVSVLPGLSLPPSLAMSPTTAVGGVCQYFAVGQCPSERACGMRHIPDVNNMGAQSNRMHIGPPPALSPTSSVPYPTVLPYPGPYSPYPPYYAPWSQGSYGEQRPAHSTGHGGYSTTPSNYRASETDSPSISISASTDSSALSRLNTPGDTVPVGALGLTGIGKPGESSASDSSVINVNVPHDYDDFNVVTEDPQFSEHAHNKHQSQVRVLDAEPHPVAPGYGYNIHSGGYPMSQTPSWDAGGMYYYPPTGMSFGDQKVTVTRSLSHGSRSKSATRKFKTKPCRYYTVENGCPNGDNCTFIHDSSILSVLSIARHDSNSPTYSGNGDGDDTHPSRKADKKSVYTEKGASQAEDEGLEDNREKKNFFPITWRVIGGGVLMGGKRPEITGGNDLRGVQPHYGESASPQEPSVGDCGNGVGFGATDKKGPSNFNVVAPRPRSSSASAPIARPNTVIGVRGGYTNNYLGV</sequence>
<feature type="zinc finger region" description="C3H1-type" evidence="5">
    <location>
        <begin position="327"/>
        <end position="355"/>
    </location>
</feature>
<feature type="domain" description="C3H1-type" evidence="7">
    <location>
        <begin position="27"/>
        <end position="55"/>
    </location>
</feature>
<evidence type="ECO:0000256" key="5">
    <source>
        <dbReference type="PROSITE-ProRule" id="PRU00723"/>
    </source>
</evidence>
<dbReference type="EMBL" id="JANIEX010001519">
    <property type="protein sequence ID" value="KAJ3557041.1"/>
    <property type="molecule type" value="Genomic_DNA"/>
</dbReference>
<evidence type="ECO:0000313" key="8">
    <source>
        <dbReference type="EMBL" id="KAJ3557041.1"/>
    </source>
</evidence>
<feature type="region of interest" description="Disordered" evidence="6">
    <location>
        <begin position="467"/>
        <end position="495"/>
    </location>
</feature>
<feature type="zinc finger region" description="C3H1-type" evidence="5">
    <location>
        <begin position="27"/>
        <end position="55"/>
    </location>
</feature>
<feature type="compositionally biased region" description="Low complexity" evidence="6">
    <location>
        <begin position="484"/>
        <end position="495"/>
    </location>
</feature>
<dbReference type="SUPFAM" id="SSF90229">
    <property type="entry name" value="CCCH zinc finger"/>
    <property type="match status" value="1"/>
</dbReference>
<feature type="compositionally biased region" description="Low complexity" evidence="6">
    <location>
        <begin position="176"/>
        <end position="193"/>
    </location>
</feature>
<evidence type="ECO:0000256" key="4">
    <source>
        <dbReference type="ARBA" id="ARBA00022833"/>
    </source>
</evidence>
<feature type="region of interest" description="Disordered" evidence="6">
    <location>
        <begin position="368"/>
        <end position="410"/>
    </location>
</feature>
<keyword evidence="9" id="KW-1185">Reference proteome</keyword>
<keyword evidence="4 5" id="KW-0862">Zinc</keyword>
<evidence type="ECO:0000256" key="2">
    <source>
        <dbReference type="ARBA" id="ARBA00022737"/>
    </source>
</evidence>
<feature type="compositionally biased region" description="Basic and acidic residues" evidence="6">
    <location>
        <begin position="1"/>
        <end position="15"/>
    </location>
</feature>
<dbReference type="InterPro" id="IPR045877">
    <property type="entry name" value="ZFP36-like"/>
</dbReference>
<dbReference type="Pfam" id="PF18044">
    <property type="entry name" value="zf-CCCH_4"/>
    <property type="match status" value="1"/>
</dbReference>
<evidence type="ECO:0000256" key="1">
    <source>
        <dbReference type="ARBA" id="ARBA00022723"/>
    </source>
</evidence>
<comment type="caution">
    <text evidence="8">The sequence shown here is derived from an EMBL/GenBank/DDBJ whole genome shotgun (WGS) entry which is preliminary data.</text>
</comment>
<feature type="domain" description="C3H1-type" evidence="7">
    <location>
        <begin position="327"/>
        <end position="355"/>
    </location>
</feature>
<feature type="domain" description="C3H1-type" evidence="7">
    <location>
        <begin position="76"/>
        <end position="98"/>
    </location>
</feature>
<dbReference type="GO" id="GO:0003729">
    <property type="term" value="F:mRNA binding"/>
    <property type="evidence" value="ECO:0007669"/>
    <property type="project" value="InterPro"/>
</dbReference>
<feature type="compositionally biased region" description="Basic and acidic residues" evidence="6">
    <location>
        <begin position="379"/>
        <end position="393"/>
    </location>
</feature>